<dbReference type="GO" id="GO:0018741">
    <property type="term" value="F:linear primary-alkylsulfatase activity"/>
    <property type="evidence" value="ECO:0007669"/>
    <property type="project" value="TreeGrafter"/>
</dbReference>
<dbReference type="EMBL" id="VSSQ01112190">
    <property type="protein sequence ID" value="MPN49178.1"/>
    <property type="molecule type" value="Genomic_DNA"/>
</dbReference>
<evidence type="ECO:0000313" key="1">
    <source>
        <dbReference type="EMBL" id="MPN49178.1"/>
    </source>
</evidence>
<dbReference type="GO" id="GO:0030288">
    <property type="term" value="C:outer membrane-bounded periplasmic space"/>
    <property type="evidence" value="ECO:0007669"/>
    <property type="project" value="TreeGrafter"/>
</dbReference>
<accession>A0A645ICZ2</accession>
<dbReference type="PANTHER" id="PTHR43223:SF1">
    <property type="entry name" value="ALKYL_ARYL-SULFATASE BDS1"/>
    <property type="match status" value="1"/>
</dbReference>
<protein>
    <submittedName>
        <fullName evidence="1">Uncharacterized protein</fullName>
    </submittedName>
</protein>
<dbReference type="InterPro" id="IPR052195">
    <property type="entry name" value="Bact_Alkyl/Aryl-Sulfatase"/>
</dbReference>
<dbReference type="GO" id="GO:0018909">
    <property type="term" value="P:dodecyl sulfate metabolic process"/>
    <property type="evidence" value="ECO:0007669"/>
    <property type="project" value="TreeGrafter"/>
</dbReference>
<dbReference type="SUPFAM" id="SSF56281">
    <property type="entry name" value="Metallo-hydrolase/oxidoreductase"/>
    <property type="match status" value="1"/>
</dbReference>
<dbReference type="InterPro" id="IPR036866">
    <property type="entry name" value="RibonucZ/Hydroxyglut_hydro"/>
</dbReference>
<name>A0A645ICZ2_9ZZZZ</name>
<reference evidence="1" key="1">
    <citation type="submission" date="2019-08" db="EMBL/GenBank/DDBJ databases">
        <authorList>
            <person name="Kucharzyk K."/>
            <person name="Murdoch R.W."/>
            <person name="Higgins S."/>
            <person name="Loffler F."/>
        </authorList>
    </citation>
    <scope>NUCLEOTIDE SEQUENCE</scope>
</reference>
<dbReference type="PANTHER" id="PTHR43223">
    <property type="entry name" value="ALKYL/ARYL-SULFATASE"/>
    <property type="match status" value="1"/>
</dbReference>
<proteinExistence type="predicted"/>
<comment type="caution">
    <text evidence="1">The sequence shown here is derived from an EMBL/GenBank/DDBJ whole genome shotgun (WGS) entry which is preliminary data.</text>
</comment>
<dbReference type="Gene3D" id="3.60.15.30">
    <property type="entry name" value="Metallo-beta-lactamase domain"/>
    <property type="match status" value="1"/>
</dbReference>
<gene>
    <name evidence="1" type="ORF">SDC9_196793</name>
</gene>
<organism evidence="1">
    <name type="scientific">bioreactor metagenome</name>
    <dbReference type="NCBI Taxonomy" id="1076179"/>
    <lineage>
        <taxon>unclassified sequences</taxon>
        <taxon>metagenomes</taxon>
        <taxon>ecological metagenomes</taxon>
    </lineage>
</organism>
<dbReference type="AlphaFoldDB" id="A0A645ICZ2"/>
<sequence length="95" mass="11095">MLVDAGLPFIKGDTLIPVWNLKGYEFLFNNYIPYTVNPKLWIQGNLNLNIGLFKVTDNIFQVRGFDFANMTFIKGKTGWIVKRKDIFKIICLYEE</sequence>